<dbReference type="Pfam" id="PF02518">
    <property type="entry name" value="HATPase_c"/>
    <property type="match status" value="1"/>
</dbReference>
<sequence>MDVFKKYKIRQIFFSSFFTFVLLLLLTIIVVTYQLTTRENTQTIIKHQEEKLNILSSELSSELGSFQETSIGMSRQKAFQDLITQAKEAEMNELPASSRQRTLVDLDFSNIVYSVPGLQSVSVYMDNPPVNSQHPVQYHEIEEFRSSNWAMKLADVTGGWLGEREVSLLFNTDEVISYGRNVYSTRGDLEAVLILNIHTQFIRDWLHQKGEGSSLFILDGDASFLSNHNVDDVSTELSSFLQQSAQRLQEQRGVSEQATITNGDLVVSSAVPSSDWTIIEVTPKEVITAGSKSISIWLSCIGILSILLLTAVTLFLTKKFTEPIIQLKNVMQKYPHTRVTEELPTDYQNEIGLLYNGYRELVKRSDSLHASVIEQTKRQRIAEIKALQANINPHFLYNTLDQLNWRAIERGDDDMSKMLELLGNMLRIGLSKGDNIISVSRELEYLVNYVELQKINSDNRLTYEITSEGDMNNYFIPKLTLQPFVENAVIHGFSGMNTCSIHIIITEQDQTLTIEIIDNGSGFPEQDLEHPKFETGGYGIKNVRERLDVYFGTEASVQLTENQFGGVTVQLVIPKVNAEYFHLQDQDE</sequence>
<keyword evidence="5" id="KW-1185">Reference proteome</keyword>
<dbReference type="SUPFAM" id="SSF55874">
    <property type="entry name" value="ATPase domain of HSP90 chaperone/DNA topoisomerase II/histidine kinase"/>
    <property type="match status" value="1"/>
</dbReference>
<dbReference type="InterPro" id="IPR010559">
    <property type="entry name" value="Sig_transdc_His_kin_internal"/>
</dbReference>
<dbReference type="EMBL" id="JAMQJY010000001">
    <property type="protein sequence ID" value="MCM2676168.1"/>
    <property type="molecule type" value="Genomic_DNA"/>
</dbReference>
<evidence type="ECO:0000259" key="3">
    <source>
        <dbReference type="Pfam" id="PF06580"/>
    </source>
</evidence>
<evidence type="ECO:0000313" key="5">
    <source>
        <dbReference type="Proteomes" id="UP001203665"/>
    </source>
</evidence>
<dbReference type="InterPro" id="IPR050640">
    <property type="entry name" value="Bact_2-comp_sensor_kinase"/>
</dbReference>
<comment type="caution">
    <text evidence="4">The sequence shown here is derived from an EMBL/GenBank/DDBJ whole genome shotgun (WGS) entry which is preliminary data.</text>
</comment>
<proteinExistence type="predicted"/>
<feature type="domain" description="Histidine kinase/HSP90-like ATPase" evidence="2">
    <location>
        <begin position="480"/>
        <end position="575"/>
    </location>
</feature>
<reference evidence="4" key="1">
    <citation type="submission" date="2022-06" db="EMBL/GenBank/DDBJ databases">
        <title>Alkalicoccobacillus porphyridii sp. nov., isolated from a marine red alga, Porphyridium purpureum and reclassification of Shouchella plakortidis and Shouchella gibsonii as Alkalicoccobacillus plakortidis comb. nov. and Alkalicoccobacillus gibsonii comb. nov.</title>
        <authorList>
            <person name="Kim K.H."/>
            <person name="Lee J.K."/>
            <person name="Han D.M."/>
            <person name="Baek J.H."/>
            <person name="Jeon C.O."/>
        </authorList>
    </citation>
    <scope>NUCLEOTIDE SEQUENCE</scope>
    <source>
        <strain evidence="4">DSM 19153</strain>
    </source>
</reference>
<dbReference type="PANTHER" id="PTHR34220">
    <property type="entry name" value="SENSOR HISTIDINE KINASE YPDA"/>
    <property type="match status" value="1"/>
</dbReference>
<keyword evidence="4" id="KW-0418">Kinase</keyword>
<dbReference type="InterPro" id="IPR003594">
    <property type="entry name" value="HATPase_dom"/>
</dbReference>
<evidence type="ECO:0000256" key="1">
    <source>
        <dbReference type="SAM" id="Phobius"/>
    </source>
</evidence>
<dbReference type="RefSeq" id="WP_251607929.1">
    <property type="nucleotide sequence ID" value="NZ_JAMQJY010000001.1"/>
</dbReference>
<feature type="domain" description="Signal transduction histidine kinase internal region" evidence="3">
    <location>
        <begin position="382"/>
        <end position="461"/>
    </location>
</feature>
<dbReference type="InterPro" id="IPR036890">
    <property type="entry name" value="HATPase_C_sf"/>
</dbReference>
<keyword evidence="1" id="KW-1133">Transmembrane helix</keyword>
<feature type="transmembrane region" description="Helical" evidence="1">
    <location>
        <begin position="294"/>
        <end position="316"/>
    </location>
</feature>
<organism evidence="4 5">
    <name type="scientific">Alkalicoccobacillus plakortidis</name>
    <dbReference type="NCBI Taxonomy" id="444060"/>
    <lineage>
        <taxon>Bacteria</taxon>
        <taxon>Bacillati</taxon>
        <taxon>Bacillota</taxon>
        <taxon>Bacilli</taxon>
        <taxon>Bacillales</taxon>
        <taxon>Bacillaceae</taxon>
        <taxon>Alkalicoccobacillus</taxon>
    </lineage>
</organism>
<evidence type="ECO:0000259" key="2">
    <source>
        <dbReference type="Pfam" id="PF02518"/>
    </source>
</evidence>
<dbReference type="GO" id="GO:0016301">
    <property type="term" value="F:kinase activity"/>
    <property type="evidence" value="ECO:0007669"/>
    <property type="project" value="UniProtKB-KW"/>
</dbReference>
<keyword evidence="1" id="KW-0812">Transmembrane</keyword>
<accession>A0ABT0XLH8</accession>
<dbReference type="Proteomes" id="UP001203665">
    <property type="component" value="Unassembled WGS sequence"/>
</dbReference>
<keyword evidence="4" id="KW-0808">Transferase</keyword>
<dbReference type="Gene3D" id="3.30.565.10">
    <property type="entry name" value="Histidine kinase-like ATPase, C-terminal domain"/>
    <property type="match status" value="1"/>
</dbReference>
<feature type="transmembrane region" description="Helical" evidence="1">
    <location>
        <begin position="12"/>
        <end position="35"/>
    </location>
</feature>
<keyword evidence="1" id="KW-0472">Membrane</keyword>
<evidence type="ECO:0000313" key="4">
    <source>
        <dbReference type="EMBL" id="MCM2676168.1"/>
    </source>
</evidence>
<dbReference type="Pfam" id="PF06580">
    <property type="entry name" value="His_kinase"/>
    <property type="match status" value="1"/>
</dbReference>
<dbReference type="Gene3D" id="6.10.340.10">
    <property type="match status" value="1"/>
</dbReference>
<protein>
    <submittedName>
        <fullName evidence="4">Sensor histidine kinase</fullName>
    </submittedName>
</protein>
<dbReference type="PANTHER" id="PTHR34220:SF7">
    <property type="entry name" value="SENSOR HISTIDINE KINASE YPDA"/>
    <property type="match status" value="1"/>
</dbReference>
<name>A0ABT0XLH8_9BACI</name>
<gene>
    <name evidence="4" type="ORF">NDM98_12125</name>
</gene>